<proteinExistence type="predicted"/>
<organism evidence="3 4">
    <name type="scientific">Acetobacter aceti</name>
    <dbReference type="NCBI Taxonomy" id="435"/>
    <lineage>
        <taxon>Bacteria</taxon>
        <taxon>Pseudomonadati</taxon>
        <taxon>Pseudomonadota</taxon>
        <taxon>Alphaproteobacteria</taxon>
        <taxon>Acetobacterales</taxon>
        <taxon>Acetobacteraceae</taxon>
        <taxon>Acetobacter</taxon>
        <taxon>Acetobacter subgen. Acetobacter</taxon>
    </lineage>
</organism>
<dbReference type="Proteomes" id="UP000515220">
    <property type="component" value="Chromosome"/>
</dbReference>
<evidence type="ECO:0000256" key="1">
    <source>
        <dbReference type="SAM" id="MobiDB-lite"/>
    </source>
</evidence>
<dbReference type="EMBL" id="AP023326">
    <property type="protein sequence ID" value="BCI67430.1"/>
    <property type="molecule type" value="Genomic_DNA"/>
</dbReference>
<evidence type="ECO:0000313" key="3">
    <source>
        <dbReference type="EMBL" id="BCI67430.1"/>
    </source>
</evidence>
<evidence type="ECO:0000313" key="4">
    <source>
        <dbReference type="Proteomes" id="UP000515220"/>
    </source>
</evidence>
<dbReference type="Pfam" id="PF03432">
    <property type="entry name" value="Relaxase"/>
    <property type="match status" value="1"/>
</dbReference>
<accession>A0A6S6PKC0</accession>
<dbReference type="RefSeq" id="WP_099349117.1">
    <property type="nucleotide sequence ID" value="NZ_AP023326.1"/>
</dbReference>
<protein>
    <recommendedName>
        <fullName evidence="2">MobA/VirD2-like nuclease domain-containing protein</fullName>
    </recommendedName>
</protein>
<dbReference type="AlphaFoldDB" id="A0A6S6PKC0"/>
<gene>
    <name evidence="3" type="ORF">AAJCM20276_20540</name>
</gene>
<feature type="region of interest" description="Disordered" evidence="1">
    <location>
        <begin position="279"/>
        <end position="324"/>
    </location>
</feature>
<name>A0A6S6PKC0_ACEAC</name>
<feature type="region of interest" description="Disordered" evidence="1">
    <location>
        <begin position="340"/>
        <end position="371"/>
    </location>
</feature>
<sequence>MIIKSKPISASSGSRAIFNHIANKIEENEYIDVLTGSRQNIDNCVTDAKTMNRTNSVIHFIISSDEEITREQALKCTTMLSHEFGFNEDDIMLMAEHGKSRHNGTSDNKHWHFLVRTNNPETGKTLNLSNSYKRQELISRTFEIENGLKLTQGRHNKYVYHHIDEKYRDLIAPLCAGDLPNSFTHDNRAQEAKRDGRDLFSLKDEARHIFSESSSWNDFKDKIQARGWTIDQGTKKPDVLILNDEKGKLIGSVSRVLGLKKDELTHMIEMPDNIIASRVVGGTSPDLTTAGEGLHPVEPAKTSESQPEAQEAKPAPKTQERPQENAGGHIVADLAVDSTQATDAMSKDEKQAIASQNSDKAQARRTMQESIASQERMAKALEDLMKQQAKEKKPQKTWGQTIDDEERKLIDIINMKHPKLKEISDKSVRNWIYKTYSGELDAIKNRREKISKLRDEIKSLRKGARWWNNKEKQASTKDSEEKEKAEKLQIMIMHVVHTIMYELRLTKIRPNPWNSLTEKEKRDYLIRYKSNQYAQMMFEQKTDTHAINRIALLKATQNNEKIREFQERHEVNDARNLLNKLNNLRQVDINELDQTGQNELRESMKNMDIDSALQAVKSAEKRQEIVEVSQIQQEPDAPEYSGNIVKFKQKEKYKSYSKSL</sequence>
<dbReference type="InterPro" id="IPR005094">
    <property type="entry name" value="Endonuclease_MobA/VirD2"/>
</dbReference>
<feature type="domain" description="MobA/VirD2-like nuclease" evidence="2">
    <location>
        <begin position="40"/>
        <end position="148"/>
    </location>
</feature>
<reference evidence="3 4" key="1">
    <citation type="submission" date="2020-07" db="EMBL/GenBank/DDBJ databases">
        <title>Complete Genome Sequence of an acetic acid bacterium, Acetobacter aceti JCM20276.</title>
        <authorList>
            <person name="Hirose Y."/>
            <person name="Mihara H."/>
        </authorList>
    </citation>
    <scope>NUCLEOTIDE SEQUENCE [LARGE SCALE GENOMIC DNA]</scope>
    <source>
        <strain evidence="3 4">JCM20276</strain>
    </source>
</reference>
<evidence type="ECO:0000259" key="2">
    <source>
        <dbReference type="Pfam" id="PF03432"/>
    </source>
</evidence>